<name>A0A2T0A9K3_RHOTO</name>
<feature type="region of interest" description="Disordered" evidence="1">
    <location>
        <begin position="12"/>
        <end position="40"/>
    </location>
</feature>
<gene>
    <name evidence="2" type="ORF">AAT19DRAFT_15053</name>
</gene>
<sequence>MLLGLPATAVQLAPCDEGPSSTRSPPHPRHPKQRQQPLEGMRDGAGWVAGDCLCLRGRRGLAQGIVEGWATRLVDDLPSHLRSTAQLLAPGSRVPCYAAFRLPHPVSESRPRLSSVVACYPTSCSPLLPVPRLAYAVLHRCVGPTHLQARQTTRQTSSSTA</sequence>
<comment type="caution">
    <text evidence="2">The sequence shown here is derived from an EMBL/GenBank/DDBJ whole genome shotgun (WGS) entry which is preliminary data.</text>
</comment>
<dbReference type="EMBL" id="LCTV02000006">
    <property type="protein sequence ID" value="PRQ74700.1"/>
    <property type="molecule type" value="Genomic_DNA"/>
</dbReference>
<evidence type="ECO:0000313" key="2">
    <source>
        <dbReference type="EMBL" id="PRQ74700.1"/>
    </source>
</evidence>
<accession>A0A2T0A9K3</accession>
<evidence type="ECO:0000313" key="3">
    <source>
        <dbReference type="Proteomes" id="UP000239560"/>
    </source>
</evidence>
<protein>
    <submittedName>
        <fullName evidence="2">Uncharacterized protein</fullName>
    </submittedName>
</protein>
<reference evidence="2 3" key="1">
    <citation type="journal article" date="2018" name="Elife">
        <title>Functional genomics of lipid metabolism in the oleaginous yeast Rhodosporidium toruloides.</title>
        <authorList>
            <person name="Coradetti S.T."/>
            <person name="Pinel D."/>
            <person name="Geiselman G."/>
            <person name="Ito M."/>
            <person name="Mondo S."/>
            <person name="Reilly M.C."/>
            <person name="Cheng Y.F."/>
            <person name="Bauer S."/>
            <person name="Grigoriev I."/>
            <person name="Gladden J.M."/>
            <person name="Simmons B.A."/>
            <person name="Brem R."/>
            <person name="Arkin A.P."/>
            <person name="Skerker J.M."/>
        </authorList>
    </citation>
    <scope>NUCLEOTIDE SEQUENCE [LARGE SCALE GENOMIC DNA]</scope>
    <source>
        <strain evidence="2 3">NBRC 0880</strain>
    </source>
</reference>
<proteinExistence type="predicted"/>
<dbReference type="Proteomes" id="UP000239560">
    <property type="component" value="Unassembled WGS sequence"/>
</dbReference>
<dbReference type="AlphaFoldDB" id="A0A2T0A9K3"/>
<evidence type="ECO:0000256" key="1">
    <source>
        <dbReference type="SAM" id="MobiDB-lite"/>
    </source>
</evidence>
<organism evidence="2 3">
    <name type="scientific">Rhodotorula toruloides</name>
    <name type="common">Yeast</name>
    <name type="synonym">Rhodosporidium toruloides</name>
    <dbReference type="NCBI Taxonomy" id="5286"/>
    <lineage>
        <taxon>Eukaryota</taxon>
        <taxon>Fungi</taxon>
        <taxon>Dikarya</taxon>
        <taxon>Basidiomycota</taxon>
        <taxon>Pucciniomycotina</taxon>
        <taxon>Microbotryomycetes</taxon>
        <taxon>Sporidiobolales</taxon>
        <taxon>Sporidiobolaceae</taxon>
        <taxon>Rhodotorula</taxon>
    </lineage>
</organism>